<dbReference type="SUPFAM" id="SSF53850">
    <property type="entry name" value="Periplasmic binding protein-like II"/>
    <property type="match status" value="2"/>
</dbReference>
<dbReference type="Pfam" id="PF00496">
    <property type="entry name" value="SBP_bac_5"/>
    <property type="match status" value="1"/>
</dbReference>
<keyword evidence="2" id="KW-0813">Transport</keyword>
<dbReference type="Proteomes" id="UP000000262">
    <property type="component" value="Chromosome"/>
</dbReference>
<dbReference type="InterPro" id="IPR000914">
    <property type="entry name" value="SBP_5_dom"/>
</dbReference>
<dbReference type="Gene3D" id="3.10.105.10">
    <property type="entry name" value="Dipeptide-binding Protein, Domain 3"/>
    <property type="match status" value="1"/>
</dbReference>
<dbReference type="eggNOG" id="arCOG01672">
    <property type="taxonomic scope" value="Archaea"/>
</dbReference>
<gene>
    <name evidence="5" type="ordered locus">Igni_1201</name>
</gene>
<dbReference type="InterPro" id="IPR039424">
    <property type="entry name" value="SBP_5"/>
</dbReference>
<keyword evidence="3" id="KW-0732">Signal</keyword>
<protein>
    <submittedName>
        <fullName evidence="5">Solute binding protein-like protein</fullName>
    </submittedName>
</protein>
<dbReference type="Gene3D" id="3.90.76.10">
    <property type="entry name" value="Dipeptide-binding Protein, Domain 1"/>
    <property type="match status" value="1"/>
</dbReference>
<reference evidence="5 6" key="1">
    <citation type="journal article" date="2008" name="Genome Biol.">
        <title>A genomic analysis of the archaeal system Ignicoccus hospitalis-Nanoarchaeum equitans.</title>
        <authorList>
            <person name="Podar M."/>
            <person name="Anderson I."/>
            <person name="Makarova K.S."/>
            <person name="Elkins J.G."/>
            <person name="Ivanova N."/>
            <person name="Wall M.A."/>
            <person name="Lykidis A."/>
            <person name="Mavromatis K."/>
            <person name="Sun H."/>
            <person name="Hudson M.E."/>
            <person name="Chen W."/>
            <person name="Deciu C."/>
            <person name="Hutchison D."/>
            <person name="Eads J.R."/>
            <person name="Anderson A."/>
            <person name="Fernandes F."/>
            <person name="Szeto E."/>
            <person name="Lapidus A."/>
            <person name="Kyrpides N.C."/>
            <person name="Saier M.H.Jr."/>
            <person name="Richardson P.M."/>
            <person name="Rachel R."/>
            <person name="Huber H."/>
            <person name="Eisen J.A."/>
            <person name="Koonin E.V."/>
            <person name="Keller M."/>
            <person name="Stetter K.O."/>
        </authorList>
    </citation>
    <scope>NUCLEOTIDE SEQUENCE [LARGE SCALE GENOMIC DNA]</scope>
    <source>
        <strain evidence="6">KIN4/I / DSM 18386 / JCM 14125</strain>
    </source>
</reference>
<feature type="domain" description="Solute-binding protein family 5" evidence="4">
    <location>
        <begin position="27"/>
        <end position="253"/>
    </location>
</feature>
<evidence type="ECO:0000256" key="3">
    <source>
        <dbReference type="ARBA" id="ARBA00022729"/>
    </source>
</evidence>
<dbReference type="PhylomeDB" id="A8ABS5"/>
<dbReference type="STRING" id="453591.Igni_1201"/>
<keyword evidence="6" id="KW-1185">Reference proteome</keyword>
<evidence type="ECO:0000259" key="4">
    <source>
        <dbReference type="Pfam" id="PF00496"/>
    </source>
</evidence>
<accession>A8ABS5</accession>
<evidence type="ECO:0000256" key="2">
    <source>
        <dbReference type="ARBA" id="ARBA00022448"/>
    </source>
</evidence>
<dbReference type="KEGG" id="iho:Igni_1201"/>
<proteinExistence type="inferred from homology"/>
<dbReference type="Gene3D" id="2.60.40.1930">
    <property type="match status" value="1"/>
</dbReference>
<dbReference type="PANTHER" id="PTHR30290">
    <property type="entry name" value="PERIPLASMIC BINDING COMPONENT OF ABC TRANSPORTER"/>
    <property type="match status" value="1"/>
</dbReference>
<dbReference type="RefSeq" id="WP_012123341.1">
    <property type="nucleotide sequence ID" value="NC_009776.1"/>
</dbReference>
<dbReference type="GeneID" id="5563086"/>
<dbReference type="AlphaFoldDB" id="A8ABS5"/>
<dbReference type="OrthoDB" id="194307at2157"/>
<dbReference type="PANTHER" id="PTHR30290:SF9">
    <property type="entry name" value="OLIGOPEPTIDE-BINDING PROTEIN APPA"/>
    <property type="match status" value="1"/>
</dbReference>
<dbReference type="HOGENOM" id="CLU_010991_1_0_2"/>
<organism evidence="5 6">
    <name type="scientific">Ignicoccus hospitalis (strain KIN4/I / DSM 18386 / JCM 14125)</name>
    <dbReference type="NCBI Taxonomy" id="453591"/>
    <lineage>
        <taxon>Archaea</taxon>
        <taxon>Thermoproteota</taxon>
        <taxon>Thermoprotei</taxon>
        <taxon>Desulfurococcales</taxon>
        <taxon>Desulfurococcaceae</taxon>
        <taxon>Ignicoccus</taxon>
    </lineage>
</organism>
<dbReference type="EMBL" id="CP000816">
    <property type="protein sequence ID" value="ABU82377.1"/>
    <property type="molecule type" value="Genomic_DNA"/>
</dbReference>
<name>A8ABS5_IGNH4</name>
<dbReference type="GO" id="GO:1904680">
    <property type="term" value="F:peptide transmembrane transporter activity"/>
    <property type="evidence" value="ECO:0007669"/>
    <property type="project" value="TreeGrafter"/>
</dbReference>
<comment type="similarity">
    <text evidence="1">Belongs to the bacterial solute-binding protein 5 family.</text>
</comment>
<dbReference type="GO" id="GO:0015833">
    <property type="term" value="P:peptide transport"/>
    <property type="evidence" value="ECO:0007669"/>
    <property type="project" value="TreeGrafter"/>
</dbReference>
<evidence type="ECO:0000256" key="1">
    <source>
        <dbReference type="ARBA" id="ARBA00005695"/>
    </source>
</evidence>
<evidence type="ECO:0000313" key="5">
    <source>
        <dbReference type="EMBL" id="ABU82377.1"/>
    </source>
</evidence>
<evidence type="ECO:0000313" key="6">
    <source>
        <dbReference type="Proteomes" id="UP000000262"/>
    </source>
</evidence>
<sequence length="784" mass="87730">MRKLAALLALSVALAFALPGAKADLEVFKSYVNEATAVQDVLNGKLDMYFWFVPSHMIPKVANNPNVKYYLASGGLDDILVNPCPTQEHGGPFNPFSIKEVRYALNYLIDRQKVVSQVLNGYGFAIISPLTPVNPDYLTAIKTLAQFNFQYDFEKAKKMIEDALTKAGAVMKAGKWYYNDEPIVIKFMIRNDDPVRKQIGDMLADELEKLGFEVERIYGDFKKALQLVYMSDPAKGEWHLYTEGWGSSSMTKYSDSTVYQMYAPFFGYMPGWQTPGFCNYENKEIDEVALKLANGDYANKAERDELLNDLVRMGIEESVRIFVVSPINAYITNAKVKNVVDDLLTGISNRWTEMMAYKPGSPKLTVGVKYVHKWAWNPVGGYQDLYSVIIHQGMVDDFMTNNPYNGEKIPLLAKSWSVKTGNIAVPPDAVTYDYKEHKWVHVKPGTTAKAMIVLNLRDNLGAFHDGQKVRLTDMLYWVYLVMEWGTKSGEDDVRYDPYVASVNGPWIQNFKGVQVVSPNTIVIYSDMMHFDPDELAYTVAAVLAPSTPWELLYAMEQAVEDGKVAFSSTAAQSKGVDWLDLLNPEHVKIVKEYLEKDASEGVVPPQVGQLEDLLGIKVTPNYEAVVKFIEKHGHAVIGNGPLYLDRYYPSSDSAVLKAFRNPNYPFSAKNFSYLAYENVKFAQVKKVEVAPVAVKGQEQEVKVYVVDKNKGEPLENAIVFVAIYDPKGGLVSSGFASSEGDGEFAYSFTVPEEAELGSYTVKVIAYSEEAFWPSIATTTFLVVG</sequence>